<protein>
    <recommendedName>
        <fullName evidence="3">Basic secretory peptidase family protein</fullName>
    </recommendedName>
</protein>
<dbReference type="EMBL" id="FNPI01000001">
    <property type="protein sequence ID" value="SDY24733.1"/>
    <property type="molecule type" value="Genomic_DNA"/>
</dbReference>
<proteinExistence type="predicted"/>
<accession>A0A1H3IAF5</accession>
<evidence type="ECO:0000313" key="1">
    <source>
        <dbReference type="EMBL" id="SDY24733.1"/>
    </source>
</evidence>
<evidence type="ECO:0000313" key="2">
    <source>
        <dbReference type="Proteomes" id="UP000198935"/>
    </source>
</evidence>
<sequence>MKKKIILVILLIILALVCIQFYPALSLKSTGMITEETDHFILYYEPDDKEAAQEIGEILEQKRAEINAKLNYHQEEKTEVYIYPDQNTFHGKKYGMAGRIFGPDWYIGDNVGEKVLLVSPNNPGSHHSYDSVVVTAVHEYVHTVVYAVNPQVSKWLNEGLAVYLAEQAPDLETISVVGAPSYQDTQTSNPVKFGKMSGYAYSYTYLQFLDRTFGMDAVSTLLKENPADYENVFSYTEEEIYEMWLDYLEGYRMY</sequence>
<organism evidence="1 2">
    <name type="scientific">Evansella caseinilytica</name>
    <dbReference type="NCBI Taxonomy" id="1503961"/>
    <lineage>
        <taxon>Bacteria</taxon>
        <taxon>Bacillati</taxon>
        <taxon>Bacillota</taxon>
        <taxon>Bacilli</taxon>
        <taxon>Bacillales</taxon>
        <taxon>Bacillaceae</taxon>
        <taxon>Evansella</taxon>
    </lineage>
</organism>
<dbReference type="AlphaFoldDB" id="A0A1H3IAF5"/>
<evidence type="ECO:0008006" key="3">
    <source>
        <dbReference type="Google" id="ProtNLM"/>
    </source>
</evidence>
<dbReference type="Proteomes" id="UP000198935">
    <property type="component" value="Unassembled WGS sequence"/>
</dbReference>
<reference evidence="2" key="1">
    <citation type="submission" date="2016-10" db="EMBL/GenBank/DDBJ databases">
        <authorList>
            <person name="Varghese N."/>
            <person name="Submissions S."/>
        </authorList>
    </citation>
    <scope>NUCLEOTIDE SEQUENCE [LARGE SCALE GENOMIC DNA]</scope>
    <source>
        <strain evidence="2">SP</strain>
    </source>
</reference>
<dbReference type="OrthoDB" id="3472490at2"/>
<keyword evidence="2" id="KW-1185">Reference proteome</keyword>
<name>A0A1H3IAF5_9BACI</name>
<gene>
    <name evidence="1" type="ORF">SAMN05421736_101767</name>
</gene>